<evidence type="ECO:0000256" key="4">
    <source>
        <dbReference type="ARBA" id="ARBA00022448"/>
    </source>
</evidence>
<comment type="similarity">
    <text evidence="2">Belongs to the YajC family.</text>
</comment>
<dbReference type="NCBIfam" id="TIGR00739">
    <property type="entry name" value="yajC"/>
    <property type="match status" value="1"/>
</dbReference>
<reference evidence="13" key="1">
    <citation type="journal article" date="2010" name="Stand. Genomic Sci.">
        <title>Complete genome sequence of Thermocrinis albus type strain (HI 11/12T).</title>
        <authorList>
            <person name="Wirth R."/>
            <person name="Sikorski J."/>
            <person name="Brambilla E."/>
            <person name="Misra M."/>
            <person name="Lapidus A."/>
            <person name="Copeland A."/>
            <person name="Nolan M."/>
            <person name="Lucas S."/>
            <person name="Chen F."/>
            <person name="Tice H."/>
            <person name="Cheng J.F."/>
            <person name="Han C."/>
            <person name="Detter J.C."/>
            <person name="Tapia R."/>
            <person name="Bruce D."/>
            <person name="Goodwin L."/>
            <person name="Pitluck S."/>
            <person name="Pati A."/>
            <person name="Anderson I."/>
            <person name="Ivanova N."/>
            <person name="Mavromatis K."/>
            <person name="Mikhailova N."/>
            <person name="Chen A."/>
            <person name="Palaniappan K."/>
            <person name="Bilek Y."/>
            <person name="Hader T."/>
            <person name="Land M."/>
            <person name="Hauser L."/>
            <person name="Chang Y.J."/>
            <person name="Jeffries C.D."/>
            <person name="Tindall B.J."/>
            <person name="Rohde M."/>
            <person name="Goker M."/>
            <person name="Bristow J."/>
            <person name="Eisen J.A."/>
            <person name="Markowitz V."/>
            <person name="Hugenholtz P."/>
            <person name="Kyrpides N.C."/>
            <person name="Klenk H.P."/>
        </authorList>
    </citation>
    <scope>NUCLEOTIDE SEQUENCE [LARGE SCALE GENOMIC DNA]</scope>
    <source>
        <strain evidence="13">DSM 14484 / JCM 11386 / HI 11/12</strain>
    </source>
</reference>
<evidence type="ECO:0000256" key="3">
    <source>
        <dbReference type="ARBA" id="ARBA00014962"/>
    </source>
</evidence>
<gene>
    <name evidence="12" type="ordered locus">Thal_0367</name>
</gene>
<dbReference type="InterPro" id="IPR003849">
    <property type="entry name" value="Preprotein_translocase_YajC"/>
</dbReference>
<dbReference type="OrthoDB" id="9800132at2"/>
<feature type="transmembrane region" description="Helical" evidence="11">
    <location>
        <begin position="20"/>
        <end position="39"/>
    </location>
</feature>
<dbReference type="GO" id="GO:0005886">
    <property type="term" value="C:plasma membrane"/>
    <property type="evidence" value="ECO:0007669"/>
    <property type="project" value="UniProtKB-SubCell"/>
</dbReference>
<evidence type="ECO:0000256" key="5">
    <source>
        <dbReference type="ARBA" id="ARBA00022475"/>
    </source>
</evidence>
<dbReference type="AlphaFoldDB" id="D3SPB5"/>
<evidence type="ECO:0000256" key="11">
    <source>
        <dbReference type="SAM" id="Phobius"/>
    </source>
</evidence>
<dbReference type="PANTHER" id="PTHR33909">
    <property type="entry name" value="SEC TRANSLOCON ACCESSORY COMPLEX SUBUNIT YAJC"/>
    <property type="match status" value="1"/>
</dbReference>
<accession>D3SPB5</accession>
<evidence type="ECO:0000256" key="1">
    <source>
        <dbReference type="ARBA" id="ARBA00004162"/>
    </source>
</evidence>
<keyword evidence="5" id="KW-1003">Cell membrane</keyword>
<dbReference type="eggNOG" id="COG1862">
    <property type="taxonomic scope" value="Bacteria"/>
</dbReference>
<evidence type="ECO:0000256" key="8">
    <source>
        <dbReference type="ARBA" id="ARBA00022989"/>
    </source>
</evidence>
<comment type="subcellular location">
    <subcellularLocation>
        <location evidence="1">Cell membrane</location>
        <topology evidence="1">Single-pass membrane protein</topology>
    </subcellularLocation>
</comment>
<dbReference type="EMBL" id="CP001931">
    <property type="protein sequence ID" value="ADC89002.1"/>
    <property type="molecule type" value="Genomic_DNA"/>
</dbReference>
<evidence type="ECO:0000256" key="2">
    <source>
        <dbReference type="ARBA" id="ARBA00006742"/>
    </source>
</evidence>
<keyword evidence="6 11" id="KW-0812">Transmembrane</keyword>
<organism evidence="12 13">
    <name type="scientific">Thermocrinis albus (strain DSM 14484 / JCM 11386 / HI 11/12)</name>
    <dbReference type="NCBI Taxonomy" id="638303"/>
    <lineage>
        <taxon>Bacteria</taxon>
        <taxon>Pseudomonadati</taxon>
        <taxon>Aquificota</taxon>
        <taxon>Aquificia</taxon>
        <taxon>Aquificales</taxon>
        <taxon>Aquificaceae</taxon>
        <taxon>Thermocrinis</taxon>
    </lineage>
</organism>
<dbReference type="SMART" id="SM01323">
    <property type="entry name" value="YajC"/>
    <property type="match status" value="1"/>
</dbReference>
<dbReference type="STRING" id="638303.Thal_0367"/>
<keyword evidence="4" id="KW-0813">Transport</keyword>
<dbReference type="HOGENOM" id="CLU_116157_2_0_0"/>
<dbReference type="PANTHER" id="PTHR33909:SF1">
    <property type="entry name" value="SEC TRANSLOCON ACCESSORY COMPLEX SUBUNIT YAJC"/>
    <property type="match status" value="1"/>
</dbReference>
<evidence type="ECO:0000256" key="7">
    <source>
        <dbReference type="ARBA" id="ARBA00022927"/>
    </source>
</evidence>
<dbReference type="KEGG" id="tal:Thal_0367"/>
<name>D3SPB5_THEAH</name>
<keyword evidence="9" id="KW-0811">Translocation</keyword>
<evidence type="ECO:0000256" key="9">
    <source>
        <dbReference type="ARBA" id="ARBA00023010"/>
    </source>
</evidence>
<evidence type="ECO:0000256" key="6">
    <source>
        <dbReference type="ARBA" id="ARBA00022692"/>
    </source>
</evidence>
<keyword evidence="8 11" id="KW-1133">Transmembrane helix</keyword>
<sequence>MVKMAYAQQGAPHGSDPLSALLFQFVFFLFLMAIFYFLLIRPQQKARKRHQEFLAGLKKGERVVTSGGIIGTVVEIGEKTVTLRVDANTRVTFLKENIVGYYTEKEEKE</sequence>
<dbReference type="RefSeq" id="WP_012991409.1">
    <property type="nucleotide sequence ID" value="NC_013894.1"/>
</dbReference>
<dbReference type="Pfam" id="PF02699">
    <property type="entry name" value="YajC"/>
    <property type="match status" value="1"/>
</dbReference>
<dbReference type="Proteomes" id="UP000002043">
    <property type="component" value="Chromosome"/>
</dbReference>
<evidence type="ECO:0000256" key="10">
    <source>
        <dbReference type="ARBA" id="ARBA00023136"/>
    </source>
</evidence>
<protein>
    <recommendedName>
        <fullName evidence="3">Sec translocon accessory complex subunit YajC</fullName>
    </recommendedName>
</protein>
<dbReference type="GO" id="GO:0015031">
    <property type="term" value="P:protein transport"/>
    <property type="evidence" value="ECO:0007669"/>
    <property type="project" value="UniProtKB-KW"/>
</dbReference>
<keyword evidence="7" id="KW-0653">Protein transport</keyword>
<proteinExistence type="inferred from homology"/>
<keyword evidence="13" id="KW-1185">Reference proteome</keyword>
<dbReference type="PRINTS" id="PR01853">
    <property type="entry name" value="YAJCTRNLCASE"/>
</dbReference>
<evidence type="ECO:0000313" key="12">
    <source>
        <dbReference type="EMBL" id="ADC89002.1"/>
    </source>
</evidence>
<keyword evidence="10 11" id="KW-0472">Membrane</keyword>
<evidence type="ECO:0000313" key="13">
    <source>
        <dbReference type="Proteomes" id="UP000002043"/>
    </source>
</evidence>